<dbReference type="EMBL" id="CAJNNW010008926">
    <property type="protein sequence ID" value="CAE8650533.1"/>
    <property type="molecule type" value="Genomic_DNA"/>
</dbReference>
<dbReference type="AlphaFoldDB" id="A0A813IIG0"/>
<feature type="region of interest" description="Disordered" evidence="1">
    <location>
        <begin position="1"/>
        <end position="182"/>
    </location>
</feature>
<proteinExistence type="predicted"/>
<organism evidence="2 3">
    <name type="scientific">Polarella glacialis</name>
    <name type="common">Dinoflagellate</name>
    <dbReference type="NCBI Taxonomy" id="89957"/>
    <lineage>
        <taxon>Eukaryota</taxon>
        <taxon>Sar</taxon>
        <taxon>Alveolata</taxon>
        <taxon>Dinophyceae</taxon>
        <taxon>Suessiales</taxon>
        <taxon>Suessiaceae</taxon>
        <taxon>Polarella</taxon>
    </lineage>
</organism>
<evidence type="ECO:0000256" key="1">
    <source>
        <dbReference type="SAM" id="MobiDB-lite"/>
    </source>
</evidence>
<evidence type="ECO:0000313" key="2">
    <source>
        <dbReference type="EMBL" id="CAE8650533.1"/>
    </source>
</evidence>
<sequence>MAPAAADDDDDDRPPEPPPKPRRSVQPPGRGRGPAIADEGIGGIVAPVRAKAPRSSSPTPATRLPREASKEPEWRDEASSCQTTPRQAPRGAPRGRPAPDSPRIEPEGRDRGAGPAGTPQPCRSSAGVADRAPARQSLAASGEKGKGKGAKSVGDAACGSRARGAQMEKDGRHRREAPGADR</sequence>
<accession>A0A813IIG0</accession>
<name>A0A813IIG0_POLGL</name>
<feature type="non-terminal residue" evidence="2">
    <location>
        <position position="182"/>
    </location>
</feature>
<reference evidence="2" key="1">
    <citation type="submission" date="2021-02" db="EMBL/GenBank/DDBJ databases">
        <authorList>
            <person name="Dougan E. K."/>
            <person name="Rhodes N."/>
            <person name="Thang M."/>
            <person name="Chan C."/>
        </authorList>
    </citation>
    <scope>NUCLEOTIDE SEQUENCE</scope>
</reference>
<gene>
    <name evidence="2" type="ORF">PGLA2088_LOCUS8337</name>
</gene>
<feature type="compositionally biased region" description="Acidic residues" evidence="1">
    <location>
        <begin position="1"/>
        <end position="13"/>
    </location>
</feature>
<evidence type="ECO:0000313" key="3">
    <source>
        <dbReference type="Proteomes" id="UP000626109"/>
    </source>
</evidence>
<feature type="compositionally biased region" description="Basic and acidic residues" evidence="1">
    <location>
        <begin position="166"/>
        <end position="182"/>
    </location>
</feature>
<feature type="compositionally biased region" description="Basic and acidic residues" evidence="1">
    <location>
        <begin position="64"/>
        <end position="78"/>
    </location>
</feature>
<dbReference type="Proteomes" id="UP000626109">
    <property type="component" value="Unassembled WGS sequence"/>
</dbReference>
<comment type="caution">
    <text evidence="2">The sequence shown here is derived from an EMBL/GenBank/DDBJ whole genome shotgun (WGS) entry which is preliminary data.</text>
</comment>
<feature type="compositionally biased region" description="Low complexity" evidence="1">
    <location>
        <begin position="85"/>
        <end position="95"/>
    </location>
</feature>
<protein>
    <submittedName>
        <fullName evidence="2">Uncharacterized protein</fullName>
    </submittedName>
</protein>
<feature type="compositionally biased region" description="Basic and acidic residues" evidence="1">
    <location>
        <begin position="102"/>
        <end position="112"/>
    </location>
</feature>